<proteinExistence type="predicted"/>
<protein>
    <submittedName>
        <fullName evidence="1">Uncharacterized protein</fullName>
    </submittedName>
</protein>
<reference evidence="1 2" key="1">
    <citation type="submission" date="2016-03" db="EMBL/GenBank/DDBJ databases">
        <title>Comparative genomics of the ectomycorrhizal sister species Rhizopogon vinicolor and Rhizopogon vesiculosus (Basidiomycota: Boletales) reveals a divergence of the mating type B locus.</title>
        <authorList>
            <person name="Mujic A.B."/>
            <person name="Kuo A."/>
            <person name="Tritt A."/>
            <person name="Lipzen A."/>
            <person name="Chen C."/>
            <person name="Johnson J."/>
            <person name="Sharma A."/>
            <person name="Barry K."/>
            <person name="Grigoriev I.V."/>
            <person name="Spatafora J.W."/>
        </authorList>
    </citation>
    <scope>NUCLEOTIDE SEQUENCE [LARGE SCALE GENOMIC DNA]</scope>
    <source>
        <strain evidence="1 2">AM-OR11-056</strain>
    </source>
</reference>
<feature type="non-terminal residue" evidence="1">
    <location>
        <position position="1"/>
    </location>
</feature>
<evidence type="ECO:0000313" key="1">
    <source>
        <dbReference type="EMBL" id="OJA15655.1"/>
    </source>
</evidence>
<accession>A0A1J8Q4T8</accession>
<dbReference type="EMBL" id="LVVM01002962">
    <property type="protein sequence ID" value="OJA15655.1"/>
    <property type="molecule type" value="Genomic_DNA"/>
</dbReference>
<gene>
    <name evidence="1" type="ORF">AZE42_14193</name>
</gene>
<organism evidence="1 2">
    <name type="scientific">Rhizopogon vesiculosus</name>
    <dbReference type="NCBI Taxonomy" id="180088"/>
    <lineage>
        <taxon>Eukaryota</taxon>
        <taxon>Fungi</taxon>
        <taxon>Dikarya</taxon>
        <taxon>Basidiomycota</taxon>
        <taxon>Agaricomycotina</taxon>
        <taxon>Agaricomycetes</taxon>
        <taxon>Agaricomycetidae</taxon>
        <taxon>Boletales</taxon>
        <taxon>Suillineae</taxon>
        <taxon>Rhizopogonaceae</taxon>
        <taxon>Rhizopogon</taxon>
    </lineage>
</organism>
<keyword evidence="2" id="KW-1185">Reference proteome</keyword>
<comment type="caution">
    <text evidence="1">The sequence shown here is derived from an EMBL/GenBank/DDBJ whole genome shotgun (WGS) entry which is preliminary data.</text>
</comment>
<name>A0A1J8Q4T8_9AGAM</name>
<sequence>LFVVFSSSQHSDLD</sequence>
<dbReference type="Proteomes" id="UP000183567">
    <property type="component" value="Unassembled WGS sequence"/>
</dbReference>
<evidence type="ECO:0000313" key="2">
    <source>
        <dbReference type="Proteomes" id="UP000183567"/>
    </source>
</evidence>